<gene>
    <name evidence="1" type="ORF">KAJ83_15375</name>
</gene>
<accession>A0A8J7V3V3</accession>
<dbReference type="Proteomes" id="UP000672602">
    <property type="component" value="Unassembled WGS sequence"/>
</dbReference>
<dbReference type="AlphaFoldDB" id="A0A8J7V3V3"/>
<protein>
    <submittedName>
        <fullName evidence="1">(2Fe-2S) ferredoxin domain-containing protein</fullName>
    </submittedName>
</protein>
<evidence type="ECO:0000313" key="2">
    <source>
        <dbReference type="Proteomes" id="UP000672602"/>
    </source>
</evidence>
<dbReference type="Gene3D" id="3.40.30.10">
    <property type="entry name" value="Glutaredoxin"/>
    <property type="match status" value="1"/>
</dbReference>
<name>A0A8J7V3V3_9PROT</name>
<keyword evidence="2" id="KW-1185">Reference proteome</keyword>
<sequence>MTGGDANDRSPRRLLVCVNPVGGANKPCCGGDRGSESLAATLEREIAARGIRCGLARIHCLNKCLKGPAMRLAPGGDFLLGMTAADLPALLDRLEAECGTETGGDAGGLPPGLYPGA</sequence>
<evidence type="ECO:0000313" key="1">
    <source>
        <dbReference type="EMBL" id="MBP5858402.1"/>
    </source>
</evidence>
<organism evidence="1 2">
    <name type="scientific">Marivibrio halodurans</name>
    <dbReference type="NCBI Taxonomy" id="2039722"/>
    <lineage>
        <taxon>Bacteria</taxon>
        <taxon>Pseudomonadati</taxon>
        <taxon>Pseudomonadota</taxon>
        <taxon>Alphaproteobacteria</taxon>
        <taxon>Rhodospirillales</taxon>
        <taxon>Rhodospirillaceae</taxon>
        <taxon>Marivibrio</taxon>
    </lineage>
</organism>
<dbReference type="SUPFAM" id="SSF52833">
    <property type="entry name" value="Thioredoxin-like"/>
    <property type="match status" value="1"/>
</dbReference>
<reference evidence="1" key="1">
    <citation type="submission" date="2021-04" db="EMBL/GenBank/DDBJ databases">
        <authorList>
            <person name="Zhang D.-C."/>
        </authorList>
    </citation>
    <scope>NUCLEOTIDE SEQUENCE</scope>
    <source>
        <strain evidence="1">CGMCC 1.15697</strain>
    </source>
</reference>
<dbReference type="InterPro" id="IPR036249">
    <property type="entry name" value="Thioredoxin-like_sf"/>
</dbReference>
<proteinExistence type="predicted"/>
<dbReference type="RefSeq" id="WP_210682995.1">
    <property type="nucleotide sequence ID" value="NZ_JAGMWN010000008.1"/>
</dbReference>
<dbReference type="EMBL" id="JAGMWN010000008">
    <property type="protein sequence ID" value="MBP5858402.1"/>
    <property type="molecule type" value="Genomic_DNA"/>
</dbReference>
<comment type="caution">
    <text evidence="1">The sequence shown here is derived from an EMBL/GenBank/DDBJ whole genome shotgun (WGS) entry which is preliminary data.</text>
</comment>